<keyword evidence="2" id="KW-0378">Hydrolase</keyword>
<dbReference type="PANTHER" id="PTHR30217:SF10">
    <property type="entry name" value="23S RRNA 5-HYDROXYCYTIDINE C2501 SYNTHASE"/>
    <property type="match status" value="1"/>
</dbReference>
<dbReference type="AlphaFoldDB" id="A0A9R1CAI9"/>
<feature type="domain" description="Peptidase U32 collagenase" evidence="1">
    <location>
        <begin position="384"/>
        <end position="506"/>
    </location>
</feature>
<dbReference type="InterPro" id="IPR001539">
    <property type="entry name" value="Peptidase_U32"/>
</dbReference>
<accession>A0A9R1CAI9</accession>
<reference evidence="2" key="1">
    <citation type="journal article" date="2022" name="Int. J. Syst. Evol. Microbiol.">
        <title>Prevotella lacticifex sp. nov., isolated from the rumen of cows.</title>
        <authorList>
            <person name="Shinkai T."/>
            <person name="Ikeyama N."/>
            <person name="Kumagai M."/>
            <person name="Ohmori H."/>
            <person name="Sakamoto M."/>
            <person name="Ohkuma M."/>
            <person name="Mitsumori M."/>
        </authorList>
    </citation>
    <scope>NUCLEOTIDE SEQUENCE</scope>
    <source>
        <strain evidence="2">R5076</strain>
    </source>
</reference>
<proteinExistence type="predicted"/>
<dbReference type="GeneID" id="72466999"/>
<evidence type="ECO:0000259" key="1">
    <source>
        <dbReference type="Pfam" id="PF12392"/>
    </source>
</evidence>
<protein>
    <submittedName>
        <fullName evidence="2">Protease</fullName>
    </submittedName>
</protein>
<dbReference type="PANTHER" id="PTHR30217">
    <property type="entry name" value="PEPTIDASE U32 FAMILY"/>
    <property type="match status" value="1"/>
</dbReference>
<dbReference type="InterPro" id="IPR020988">
    <property type="entry name" value="Pept_U32_collagenase"/>
</dbReference>
<keyword evidence="2" id="KW-0645">Protease</keyword>
<dbReference type="Pfam" id="PF12392">
    <property type="entry name" value="DUF3656"/>
    <property type="match status" value="1"/>
</dbReference>
<name>A0A9R1CAI9_9BACT</name>
<organism evidence="2 3">
    <name type="scientific">Prevotella lacticifex</name>
    <dbReference type="NCBI Taxonomy" id="2854755"/>
    <lineage>
        <taxon>Bacteria</taxon>
        <taxon>Pseudomonadati</taxon>
        <taxon>Bacteroidota</taxon>
        <taxon>Bacteroidia</taxon>
        <taxon>Bacteroidales</taxon>
        <taxon>Prevotellaceae</taxon>
        <taxon>Prevotella</taxon>
    </lineage>
</organism>
<keyword evidence="3" id="KW-1185">Reference proteome</keyword>
<dbReference type="GO" id="GO:0008233">
    <property type="term" value="F:peptidase activity"/>
    <property type="evidence" value="ECO:0007669"/>
    <property type="project" value="UniProtKB-KW"/>
</dbReference>
<dbReference type="GO" id="GO:0006508">
    <property type="term" value="P:proteolysis"/>
    <property type="evidence" value="ECO:0007669"/>
    <property type="project" value="UniProtKB-KW"/>
</dbReference>
<evidence type="ECO:0000313" key="3">
    <source>
        <dbReference type="Proteomes" id="UP000825483"/>
    </source>
</evidence>
<dbReference type="EMBL" id="BPUB01000002">
    <property type="protein sequence ID" value="GJG58955.1"/>
    <property type="molecule type" value="Genomic_DNA"/>
</dbReference>
<comment type="caution">
    <text evidence="2">The sequence shown here is derived from an EMBL/GenBank/DDBJ whole genome shotgun (WGS) entry which is preliminary data.</text>
</comment>
<evidence type="ECO:0000313" key="2">
    <source>
        <dbReference type="EMBL" id="GJG58955.1"/>
    </source>
</evidence>
<sequence>MHTLELLAPARDLECGIAAVDSGADAVYIGASHFGARAAAGNSIDDIRTLCDYAHKFGVKVHVTVNTIIYDNELEKTMSLIRELEKAGVDAFLVQDMGLLSRIRQEGIAVSLHASTQCDSRTAEKVKWLSSKGFDRVVLARELSAEEIAAIHKAVPDTELEVFVHGALCVSYSGVCYASQYCFGRSANRGECAQFCRLKFDLKDSDGRTIEHQRHLLSLKDMCQIDNIEALCKAGATAFKIEGRLKDASYVKNVVAAYSQRLNEIVENHPSEYVRESYGRVTYKFTPDLKKTFNRGYTTYFLNGRQPDIFSPDTPKALGEFVGHVKEIRHDSFNVAGTATFANGDGLCFINEEHELEGFRVNRAVGNRLYPFKMPHGLKAGMALYRNNDQNFEHAISGKSSERKIPVEMTFSTTDNGFSLTISRCLHNVKTSDKPNSVEATAEVEFEHQEAKKPQHDNIIRQLSKLGTTVFQAKEIKVSNGADTFFIPSSVLSDLRRMAVEKFDEAFTDAVNEKDIVITAKSSAGHEKVWQREYNDFPYLYNISNKAAVKFYEEEGIGTVRPALELKSATRPLIMQCRHCLRYSLGFCVRRGGKHPSWHEPLFLQLADGRRFRLEFKCDECQMNIYAE</sequence>
<dbReference type="InterPro" id="IPR051454">
    <property type="entry name" value="RNA/ubiquinone_mod_enzymes"/>
</dbReference>
<gene>
    <name evidence="2" type="ORF">PRLR5076_18060</name>
</gene>
<dbReference type="Proteomes" id="UP000825483">
    <property type="component" value="Unassembled WGS sequence"/>
</dbReference>
<dbReference type="Pfam" id="PF01136">
    <property type="entry name" value="Peptidase_U32"/>
    <property type="match status" value="1"/>
</dbReference>
<dbReference type="RefSeq" id="WP_223929002.1">
    <property type="nucleotide sequence ID" value="NZ_BPTU01000001.1"/>
</dbReference>